<keyword evidence="5 13" id="KW-0812">Transmembrane</keyword>
<dbReference type="CDD" id="cd18580">
    <property type="entry name" value="ABC_6TM_ABCC_D2"/>
    <property type="match status" value="4"/>
</dbReference>
<keyword evidence="9" id="KW-1278">Translocase</keyword>
<feature type="transmembrane region" description="Helical" evidence="13">
    <location>
        <begin position="4736"/>
        <end position="4760"/>
    </location>
</feature>
<dbReference type="Pfam" id="PF00664">
    <property type="entry name" value="ABC_membrane"/>
    <property type="match status" value="8"/>
</dbReference>
<keyword evidence="7" id="KW-0547">Nucleotide-binding</keyword>
<feature type="transmembrane region" description="Helical" evidence="13">
    <location>
        <begin position="1486"/>
        <end position="1511"/>
    </location>
</feature>
<dbReference type="FunFam" id="3.40.50.300:FF:000973">
    <property type="entry name" value="Multidrug resistance-associated protein 4"/>
    <property type="match status" value="1"/>
</dbReference>
<dbReference type="InterPro" id="IPR044726">
    <property type="entry name" value="ABCC_6TM_D2"/>
</dbReference>
<feature type="domain" description="ABC transmembrane type-1" evidence="15">
    <location>
        <begin position="264"/>
        <end position="535"/>
    </location>
</feature>
<dbReference type="GO" id="GO:0016887">
    <property type="term" value="F:ATP hydrolysis activity"/>
    <property type="evidence" value="ECO:0007669"/>
    <property type="project" value="InterPro"/>
</dbReference>
<comment type="subcellular location">
    <subcellularLocation>
        <location evidence="1">Membrane</location>
        <topology evidence="1">Multi-pass membrane protein</topology>
    </subcellularLocation>
</comment>
<feature type="transmembrane region" description="Helical" evidence="13">
    <location>
        <begin position="912"/>
        <end position="930"/>
    </location>
</feature>
<feature type="transmembrane region" description="Helical" evidence="13">
    <location>
        <begin position="3384"/>
        <end position="3404"/>
    </location>
</feature>
<dbReference type="EC" id="7.6.2.2" evidence="3"/>
<dbReference type="InterPro" id="IPR003593">
    <property type="entry name" value="AAA+_ATPase"/>
</dbReference>
<feature type="domain" description="ABC transporter" evidence="14">
    <location>
        <begin position="2021"/>
        <end position="2244"/>
    </location>
</feature>
<dbReference type="SUPFAM" id="SSF90123">
    <property type="entry name" value="ABC transporter transmembrane region"/>
    <property type="match status" value="8"/>
</dbReference>
<feature type="domain" description="ABC transporter" evidence="14">
    <location>
        <begin position="569"/>
        <end position="792"/>
    </location>
</feature>
<reference evidence="16" key="1">
    <citation type="journal article" date="2022" name="Plant J.">
        <title>Strategies of tolerance reflected in two North American maple genomes.</title>
        <authorList>
            <person name="McEvoy S.L."/>
            <person name="Sezen U.U."/>
            <person name="Trouern-Trend A."/>
            <person name="McMahon S.M."/>
            <person name="Schaberg P.G."/>
            <person name="Yang J."/>
            <person name="Wegrzyn J.L."/>
            <person name="Swenson N.G."/>
        </authorList>
    </citation>
    <scope>NUCLEOTIDE SEQUENCE</scope>
    <source>
        <strain evidence="16">NS2018</strain>
    </source>
</reference>
<dbReference type="InterPro" id="IPR027417">
    <property type="entry name" value="P-loop_NTPase"/>
</dbReference>
<feature type="transmembrane region" description="Helical" evidence="13">
    <location>
        <begin position="3913"/>
        <end position="3932"/>
    </location>
</feature>
<dbReference type="Proteomes" id="UP001168877">
    <property type="component" value="Unassembled WGS sequence"/>
</dbReference>
<evidence type="ECO:0000256" key="5">
    <source>
        <dbReference type="ARBA" id="ARBA00022692"/>
    </source>
</evidence>
<feature type="domain" description="ABC transporter" evidence="14">
    <location>
        <begin position="1194"/>
        <end position="1426"/>
    </location>
</feature>
<dbReference type="PANTHER" id="PTHR24223:SF108">
    <property type="entry name" value="ABC TRANSPORTER C FAMILY MEMBER 8"/>
    <property type="match status" value="1"/>
</dbReference>
<feature type="transmembrane region" description="Helical" evidence="13">
    <location>
        <begin position="876"/>
        <end position="900"/>
    </location>
</feature>
<feature type="transmembrane region" description="Helical" evidence="13">
    <location>
        <begin position="5271"/>
        <end position="5291"/>
    </location>
</feature>
<feature type="transmembrane region" description="Helical" evidence="13">
    <location>
        <begin position="2438"/>
        <end position="2459"/>
    </location>
</feature>
<name>A0AA39VZ57_ACESA</name>
<feature type="transmembrane region" description="Helical" evidence="13">
    <location>
        <begin position="4836"/>
        <end position="4856"/>
    </location>
</feature>
<evidence type="ECO:0000256" key="7">
    <source>
        <dbReference type="ARBA" id="ARBA00022741"/>
    </source>
</evidence>
<dbReference type="FunFam" id="1.20.1560.10:FF:000002">
    <property type="entry name" value="ABC transporter C family member 5"/>
    <property type="match status" value="4"/>
</dbReference>
<feature type="transmembrane region" description="Helical" evidence="13">
    <location>
        <begin position="5342"/>
        <end position="5362"/>
    </location>
</feature>
<feature type="transmembrane region" description="Helical" evidence="13">
    <location>
        <begin position="1742"/>
        <end position="1760"/>
    </location>
</feature>
<organism evidence="16 17">
    <name type="scientific">Acer saccharum</name>
    <name type="common">Sugar maple</name>
    <dbReference type="NCBI Taxonomy" id="4024"/>
    <lineage>
        <taxon>Eukaryota</taxon>
        <taxon>Viridiplantae</taxon>
        <taxon>Streptophyta</taxon>
        <taxon>Embryophyta</taxon>
        <taxon>Tracheophyta</taxon>
        <taxon>Spermatophyta</taxon>
        <taxon>Magnoliopsida</taxon>
        <taxon>eudicotyledons</taxon>
        <taxon>Gunneridae</taxon>
        <taxon>Pentapetalae</taxon>
        <taxon>rosids</taxon>
        <taxon>malvids</taxon>
        <taxon>Sapindales</taxon>
        <taxon>Sapindaceae</taxon>
        <taxon>Hippocastanoideae</taxon>
        <taxon>Acereae</taxon>
        <taxon>Acer</taxon>
    </lineage>
</organism>
<gene>
    <name evidence="16" type="ORF">LWI29_028271</name>
</gene>
<dbReference type="InterPro" id="IPR011527">
    <property type="entry name" value="ABC1_TM_dom"/>
</dbReference>
<evidence type="ECO:0000256" key="1">
    <source>
        <dbReference type="ARBA" id="ARBA00004141"/>
    </source>
</evidence>
<feature type="transmembrane region" description="Helical" evidence="13">
    <location>
        <begin position="3159"/>
        <end position="3183"/>
    </location>
</feature>
<feature type="domain" description="ABC transmembrane type-1" evidence="15">
    <location>
        <begin position="3785"/>
        <end position="4060"/>
    </location>
</feature>
<feature type="transmembrane region" description="Helical" evidence="13">
    <location>
        <begin position="4392"/>
        <end position="4416"/>
    </location>
</feature>
<feature type="transmembrane region" description="Helical" evidence="13">
    <location>
        <begin position="30"/>
        <end position="52"/>
    </location>
</feature>
<feature type="transmembrane region" description="Helical" evidence="13">
    <location>
        <begin position="5454"/>
        <end position="5475"/>
    </location>
</feature>
<evidence type="ECO:0000256" key="6">
    <source>
        <dbReference type="ARBA" id="ARBA00022737"/>
    </source>
</evidence>
<comment type="caution">
    <text evidence="16">The sequence shown here is derived from an EMBL/GenBank/DDBJ whole genome shotgun (WGS) entry which is preliminary data.</text>
</comment>
<feature type="transmembrane region" description="Helical" evidence="13">
    <location>
        <begin position="2976"/>
        <end position="2995"/>
    </location>
</feature>
<feature type="transmembrane region" description="Helical" evidence="13">
    <location>
        <begin position="2365"/>
        <end position="2383"/>
    </location>
</feature>
<accession>A0AA39VZ57</accession>
<evidence type="ECO:0000256" key="11">
    <source>
        <dbReference type="ARBA" id="ARBA00023136"/>
    </source>
</evidence>
<feature type="transmembrane region" description="Helical" evidence="13">
    <location>
        <begin position="3195"/>
        <end position="3213"/>
    </location>
</feature>
<feature type="transmembrane region" description="Helical" evidence="13">
    <location>
        <begin position="379"/>
        <end position="403"/>
    </location>
</feature>
<feature type="transmembrane region" description="Helical" evidence="13">
    <location>
        <begin position="3781"/>
        <end position="3805"/>
    </location>
</feature>
<feature type="transmembrane region" description="Helical" evidence="13">
    <location>
        <begin position="4002"/>
        <end position="4023"/>
    </location>
</feature>
<feature type="transmembrane region" description="Helical" evidence="13">
    <location>
        <begin position="1125"/>
        <end position="1146"/>
    </location>
</feature>
<dbReference type="Pfam" id="PF00005">
    <property type="entry name" value="ABC_tran"/>
    <property type="match status" value="8"/>
</dbReference>
<dbReference type="PROSITE" id="PS50893">
    <property type="entry name" value="ABC_TRANSPORTER_2"/>
    <property type="match status" value="8"/>
</dbReference>
<evidence type="ECO:0000256" key="9">
    <source>
        <dbReference type="ARBA" id="ARBA00022967"/>
    </source>
</evidence>
<evidence type="ECO:0000256" key="13">
    <source>
        <dbReference type="SAM" id="Phobius"/>
    </source>
</evidence>
<reference evidence="16" key="2">
    <citation type="submission" date="2023-06" db="EMBL/GenBank/DDBJ databases">
        <authorList>
            <person name="Swenson N.G."/>
            <person name="Wegrzyn J.L."/>
            <person name="Mcevoy S.L."/>
        </authorList>
    </citation>
    <scope>NUCLEOTIDE SEQUENCE</scope>
    <source>
        <strain evidence="16">NS2018</strain>
        <tissue evidence="16">Leaf</tissue>
    </source>
</reference>
<feature type="domain" description="ABC transmembrane type-1" evidence="15">
    <location>
        <begin position="5209"/>
        <end position="5484"/>
    </location>
</feature>
<keyword evidence="10 13" id="KW-1133">Transmembrane helix</keyword>
<feature type="domain" description="ABC transporter" evidence="14">
    <location>
        <begin position="5523"/>
        <end position="5722"/>
    </location>
</feature>
<feature type="transmembrane region" description="Helical" evidence="13">
    <location>
        <begin position="2940"/>
        <end position="2964"/>
    </location>
</feature>
<feature type="domain" description="ABC transmembrane type-1" evidence="15">
    <location>
        <begin position="880"/>
        <end position="1155"/>
    </location>
</feature>
<sequence>MAFLGSSLGEFSWICGGGELDLGSFCIQRAIIDVINLVFLCVFYLSLLVGSIKTHHISESHRRNWFSVVVSICCALVSIAYFGNGLWILISKTNGFDTLSWLSYIIRGLIWISLAFSLLVKRSKWIKILISLWWVSFSLLICALSVEILAKTRSIRVFDILPLPVNLLLLFCAFRNFCHVELTEDNSLSELLLVEKAEKNQTKLGNSSFLSKLAFSWINPLLSLGYSKPLVLEDIPSLVPEDEADLAYQKFAYAWDSLVREKKTIAVVVLPLLLYAFVNYSNRDEENLREGLAIVGCLIITKVVESLSQRHSYFNSRRSGMRMRSALMVAIYKKQLKLSSLGRKRHSTGEIVNYIAVDAYRMGEFPWWFHSTWSFTLQLFLAIAVLFGVVGLGALPGLIPLLICGLLNVPFARILQKCQSEIMIAQDERLRSTSEILNSMKIIKLQSWEEKFKNLIESRREKEFKWLSEAQFKKAYGTVLYWMSPTIISSVIFLGCALFKSAPLNASTIFTVLATLRSMGEPVRMIPEALSIMIQVKVSFDRINKFLLDDELKNDDVRRILIQKSDRSVKIQEGNFSWDPELTIPTLRDVNLEVKRGQKIAVCGSVGAGKSSLLYAILGEIPKISGTVNVYGSIAYVSQNSWIQSGTIRENILYGKPMDKDRYDKAVKASALDKDINSFDHGDLTEIGQRGLNMSGGQKQRIQLARAVYNDADIYLLDDPFSAVDAHTAATLFNDCVMTALGTKTVILVTHQVEFLSEVDKILVLEGGKVTQSGSYQELLLAGTAFEQLVNAHRDAVTVLGPSNNEGQEEAQKVDKDQIVRPAEPSRTYLVKENSEGEISAKGLPGIQLTEEEEKGTGDVGWKPFLDYLLVSKGTLVLCLGILAQCGFVSLQAASTYWLAYAIQIPNVTSGLLIGVYTGVSTLSAVFVYFRSFYAAQMGLKASKAFFSGFMNSIFKAPMLFFDSTPVGRILTRASSDLSVLDFDIPFSILFVVAAGVELLVTIGIMTFVTWQVLIVAVLAMVAVKYVQEYYIATARELIRINGTTKAPVMNYTAETSLGVVTIRAFNMVDRFFQNYLKLVDTDAILFFHSNGVMEWLVLRIEAIQNLTLFTAALLLVLMPKGYVAPGLVGLSLSYAFSLTGTQVFLSRWYCYLSNYIISVERIKQFMNIPPEPPAIVEDNRPPSSWPSKGRIELQELKIRYRPNAPLVLKGITCTFSEGTRVGVVGRTGSGKTTLISALFRLVEPASGRILIDQLDICSMGLKDLRLKLSIIPQEPTLFRGSVRTNLDPLGLYTDDEIWKALEKCQLKTTISSLPNKLDSSVSDEGENWSAGQRQLFCLGRVLLKRNRILVLDEATASIDSATDAILQRIIRQEFSGCTVITVAHRVPTVIDSDMVMVLSYGKLLEYDEPSKLMETKSSFSKLVAEYWSSWEFSWICGGGELDLGSFCIQRAIIDVINLVFLCVFYLSLLVGSIKTHHISESHRRNWFSVVVSICCALVSIAYFGNGLWILISKTNGFDTLSWLSYIIRGLIWISLAFSLLVKRSKWIKILLSLWWVSFSLLVCAPIVEILAKTRSIRVFDILPLPVNLLLFFCAFRNFSNVELTEDNGLSESLLVEKAEKNQTKLGSCSLLSKLTFSWINPLLSSGYSKPLVLEDIPSLVPEDEANLAYQKFAHAWDSLVREKRSNDTRNLVLQAIRKVYLKENIFIASCAFLRTIAAIVLPLLLHAFVNYSNRDEENLRKGLAIVGCLIITKVVESLSQRHSYFGSRRSGMRMRSALMVAIYKKQLKLSSLGRKRHSTGEIVNYIAVDAYRMGEFPWWFHSTWSYTLQLFLYIAVLFGVVGLGALPGLIPLLIGGLLNVPFARILQKCRSETMIAQDERLRSTTEILNSMKIIKLQSWEEKFKNLIESRRDKEFKWLSEAQFKKVYCTVLYWMSPTIISSVIFLGCALFKSAPLNASTIFTVLATLRSMGAPLSMIPEALSVMIQVKVSFDRINKFLLDDELKNNDVRIISMQKSDRSVKIQEGNFSWDPELTIPTLRDVNLEVKWGQKIAVCGSVGAGKSSLLYAILGEIPKISGTVNVYRSIAYVSQNSWIQSGTIRENILYGKPMDKDRYDKAVKACALDKDINSFDHGDLTEIGQRGLNMSGGQKQRIQLARAVYNDADIYLLDDPFSAVDAHTAATLFNDCVMTALGTKTVILVTHQVEFLSEVDKILVLEGGKVTQSGSYQELLLAGTAFERIVNAHRDAVTELGSSKNEGQEEAQKLKMKDQIVRPAEPSRTYLVKENSEGEISVKGLPGIQLTEEEEKGTGDVGWKPFLDYLLVSKGTLVLCLVILAQCGFVSLQAASTYWLAYAIQIPNVTSSLLIGVYTGVSTLCAVFVYFRSFYAAQMGLKASKAFFSGFMNSIFKAPMLFFDSTPVGRILTRASSDLSVLDFDIPFSILFVVAASVELLVTIGIMTFVTWQVLIVAILAMVAVKYVLEYYIATARELIRINGMTKAPVMNYTAETSLGLVTIRAFNTVDRFFQNYLKLVDTDAILFFHSNSVMEWLVLRIEAIQNVTLFTATLLLVLLPKGYIAPGLVGLSLSYAFSLTGTQVFLSRWYCNLSNYIISVERIKQFMNIPPEPPAIVEDNRPTSSWPSKGRIELQELKIGYRPNAPLVLKGISCTFNERTRVGVVGRTGSGKTTLISALFRLVEPASGRILIDQLDICSMGLKDLRLKLSIIPQEPTLFRGSVRTNLDPLGLYSDDEIWKALEKCQLKTTISSLPNKLDSSVSYEGENWSAGQRQLFCLGRVLLKRNRILVLDEATASIDSATDAILQRIIRQEFSGCTVITVAHRVPTVIDSDMVMVLSYGKLLEYDEPSKLMETNSSFSKLVAEYWSSWEFSWICGGGELDLGSFCIQRAIIDVINLVFLCVFYLSLLVGSINKHHIIESHRRNWFSVVVSICCALVSIAYFGNGLWILISKTDGFDTLSWLSYIIRGLIWISLAFSLLVKRSKWIKILISLWWVSFSLLICALSVEILAKTRSIRVFDILPLPVNLLLLFCAFRNFSHVELTEDNSLSEPLLVEKAEKNQTKLGNSSFLSKLAFSWINPLLSLGYSKPLVLEDIPSLVPEDEADLAYQKFAHAWDSLVREKKSNDTGNLVLRAIRKVYLKENIFIASCALLRTIAVVVLPLLLYAFVNYSNRDEENLREGLAIVGCLIITKVVESLSQRHSYFDSRRSGMRMRSALMVAIYKKQLKLSSLGRKRHSTGEIVNYIAVDAYRMGEFPWWFHSTWSFTLQLFLAIAVLFGVVGLGALPGLIPLLICGLLNVPFARILQKCQSEIMIAQDERLRSTSEILNSMKIIKLQSWEEKFKNLIESHREKEFKWLSEAQFKKAYGTVLYWMSPTIISSVIFLGCALFKSAPLNASTIFTVLATLRSMGEPVRMIPEALSIMIQVKVSFDRINKFLLDDELKNDDVRRISMQKSDRSVKIQEGNFSWDPELTIPTLRDVNLEVEWGQKTAVCGSVGAGKSSLLYAILGEIPKISGTVNVYGSIAYVSQNSWIQSGSIRENILYGKPMDKDRYDKAVKACALDKDINSFDHGDLTEIGQRGLNMSGGQKQRLQLARAVYKDADIYLLDDPFSAVDAHTAATLFNDCVMTALGTKTVILVTHQVEFLSEVDKILVLEGGKVTQSGSYQELLLAGTAFEQLVNAHRDAVTVLGPSNNEGQEEAQKGDKDQIVRPAEPRRTYLVKENSEGEISAKGLPGIQLTEEEEKGTGDVGWKPFLDYLLVSKGTLVLCLGILAQCGFVSLQAASTYWLAYAIQIPNVTSGLLIGVYTGVSTLSAVFVYFRSFYAAQMGLKASKAFFSGFMNSIFKAPMLFFDSTPVGRILTRASSDLSVLDFDIPFSILFVVAASVELLVTIGIMTFVTWQVLIVAILAMVAVKYVQEYYIETARELIRINGTTKAPVMNYTAETSLGVVTIRAFNMVDRFFQNYLKLVDTDAILFFHSNGVMEWLVLRIEAIQNLTLFTAALLLVLMPKGYVAPGLVGLSLSYAFSLTGTQVFMSRWYCYLSNYIISVERIKQFMNIPPEPPAIVEDNRPPSSWPSKGRIELQELKIRYRPNAPLVLKGITCTFNEGTRVGVVGRTGSGKTTLISALFRLVEPASGRILIDQLDICSIGLKDLRLKLSIIPQEPTLFRGSVRTNLDPLGLYSDDEIWKALEKCQLKTTISSLPNKLDSSVSDEGENWSAGQRQLFCLGRVLLKRNRILVLDEATASIDSATDAILQRIIRQEFSGCTVITVAHRVPTVIDSDMVMVLSYGKLLEYDEPSKLMETNSSFSKLVAEYWSSWEFSWICGGGELDLGSFCIQRAIIVVINLVFLCVFFLSLLVGSINKHHIIESHRRNWFSVVVSICCALVSIAYFVYGLWILIAKSDGFDTLKWLSYIIRGLIWTSLAFSLLIKRPKWIKILISLWWISFSLLVCALGVEILTKTRSIQYLDILPLPVNLLLLLGAFRNFSHVENTEDNGLSEPLLVEKAEKNQTKLGNGSLLSKLTFSWIHPLLSLGYSKPLVLEDIPSLVPEDEANLAYQKFAYAWDSLVRNKKLNDTGNLVLRAIRKVYLKENIFIASCALLRTIAVVVLPLLLYAFVNYSNRNEENLREGLAIVGCLIITKVVESLSQRHSYFDSRRSGMRMRSALMVAAYKKQLMLSSLGRKRHSAGEIVNYIAVDAYRMGEFPWWFHSTWSLTLQLFLAIAVLFGVVGLGALPGLIPLLICGLLNVPFARILQKCQSEIMIAQDERLRSTSEILNSMKIIKLQSWEENFKNLIESCREKEFKWLSEAQFKKAYGTVLYWMSPTIISSVIFLGCALFKSAPLNASTIFTVLATLRSMGEPVRMIPEALSVMIQVKVSFDRINKFLLDDELKNDDVRIISMQKSDRICRSVGAGKSSLLYAILGEIPKISGTVNVYGSIAYVSQNSWIQSGTIRENILYGKPMDNARYDKAVKACALDKDINSFDHGDLTEIGQRGLNMSGGQKQRIQLARAVYNDADIYLLDDPFSAVMHIQLQLCSIWLIQLQDCVMTALGTKTVILVTHQVEFLSEVDKILVLECGKVTQSGSYQELLLAGTAFEQLVNAHRDSVTVLGPLNNEGQEGAQKLNKDQIVRPAEPSRTYLVKENSESEISAKGLPVIQLTEEEETGIGDVGWKPFLDYLLVSKGTLVLCLGILAQCGFVSLQAASTFWLAYAIQIPKVTSGLLIGVYTGLSTLSAVFIYFRSSYVAQMGLKASKAFFSGFMNTIFKAPMLFFDSTPVGRILTQVSSDLSVLDFDIPFSIVFVAAAGIEILVTIGIMTFVTWQVLIVAILAMVAVKYVQGYYIATARELIRINGTTKAPVMNYTAETSLGVVTIRAFNIVDRFFQNYLKLVDTDATLFFHSNGVMEWLVLRIEAIQNVTVFTAALLLVLMPKGYVAPGLVGLSLSYAFSLTFTQVFMSRWYCYLSNYIISVERIKQFMNIPPEPPAIVEDNRPPSSWPSKGRIELQELKIRYRPNAPLVLKGITCTFNEGTRVGVVGRTGSGKTTLISSLFRLVEPASGRILIDQLDICLYSDDEIWKALEQCQLKTTISSLPNNLDSSVSDEGGNWSAGQWQLFCLGRVLLKRNRILVLDEATASIDSATDAILQRIIRQEFSGCTVITVAHRVPTVIDSDMVMVLSYGKLLEYDEPSKLMETKSSFSKLVAEYWSSCRGNSYQNLSNIE</sequence>
<evidence type="ECO:0000259" key="15">
    <source>
        <dbReference type="PROSITE" id="PS50929"/>
    </source>
</evidence>
<feature type="transmembrane region" description="Helical" evidence="13">
    <location>
        <begin position="1706"/>
        <end position="1730"/>
    </location>
</feature>
<proteinExistence type="inferred from homology"/>
<feature type="transmembrane region" description="Helical" evidence="13">
    <location>
        <begin position="4030"/>
        <end position="4051"/>
    </location>
</feature>
<feature type="transmembrane region" description="Helical" evidence="13">
    <location>
        <begin position="132"/>
        <end position="149"/>
    </location>
</feature>
<feature type="transmembrane region" description="Helical" evidence="13">
    <location>
        <begin position="4611"/>
        <end position="4635"/>
    </location>
</feature>
<dbReference type="InterPro" id="IPR044746">
    <property type="entry name" value="ABCC_6TM_D1"/>
</dbReference>
<evidence type="ECO:0000256" key="8">
    <source>
        <dbReference type="ARBA" id="ARBA00022840"/>
    </source>
</evidence>
<dbReference type="PANTHER" id="PTHR24223">
    <property type="entry name" value="ATP-BINDING CASSETTE SUB-FAMILY C"/>
    <property type="match status" value="1"/>
</dbReference>
<evidence type="ECO:0000256" key="2">
    <source>
        <dbReference type="ARBA" id="ARBA00009726"/>
    </source>
</evidence>
<feature type="transmembrane region" description="Helical" evidence="13">
    <location>
        <begin position="5205"/>
        <end position="5229"/>
    </location>
</feature>
<feature type="transmembrane region" description="Helical" evidence="13">
    <location>
        <begin position="1456"/>
        <end position="1474"/>
    </location>
</feature>
<feature type="transmembrane region" description="Helical" evidence="13">
    <location>
        <begin position="4428"/>
        <end position="4447"/>
    </location>
</feature>
<feature type="domain" description="ABC transmembrane type-1" evidence="15">
    <location>
        <begin position="1706"/>
        <end position="1987"/>
    </location>
</feature>
<feature type="transmembrane region" description="Helical" evidence="13">
    <location>
        <begin position="1931"/>
        <end position="1951"/>
    </location>
</feature>
<dbReference type="InterPro" id="IPR017871">
    <property type="entry name" value="ABC_transporter-like_CS"/>
</dbReference>
<feature type="transmembrane region" description="Helical" evidence="13">
    <location>
        <begin position="5241"/>
        <end position="5259"/>
    </location>
</feature>
<dbReference type="SUPFAM" id="SSF52540">
    <property type="entry name" value="P-loop containing nucleoside triphosphate hydrolases"/>
    <property type="match status" value="8"/>
</dbReference>
<feature type="transmembrane region" description="Helical" evidence="13">
    <location>
        <begin position="5426"/>
        <end position="5447"/>
    </location>
</feature>
<dbReference type="Gene3D" id="1.20.1560.10">
    <property type="entry name" value="ABC transporter type 1, transmembrane domain"/>
    <property type="match status" value="8"/>
</dbReference>
<evidence type="ECO:0000259" key="14">
    <source>
        <dbReference type="PROSITE" id="PS50893"/>
    </source>
</evidence>
<feature type="transmembrane region" description="Helical" evidence="13">
    <location>
        <begin position="2909"/>
        <end position="2928"/>
    </location>
</feature>
<feature type="transmembrane region" description="Helical" evidence="13">
    <location>
        <begin position="3817"/>
        <end position="3835"/>
    </location>
</feature>
<feature type="domain" description="ABC transmembrane type-1" evidence="15">
    <location>
        <begin position="4611"/>
        <end position="4892"/>
    </location>
</feature>
<dbReference type="CDD" id="cd18579">
    <property type="entry name" value="ABC_6TM_ABCC_D1"/>
    <property type="match status" value="4"/>
</dbReference>
<dbReference type="GO" id="GO:0016020">
    <property type="term" value="C:membrane"/>
    <property type="evidence" value="ECO:0007669"/>
    <property type="project" value="UniProtKB-SubCell"/>
</dbReference>
<evidence type="ECO:0000313" key="17">
    <source>
        <dbReference type="Proteomes" id="UP001168877"/>
    </source>
</evidence>
<feature type="transmembrane region" description="Helical" evidence="13">
    <location>
        <begin position="155"/>
        <end position="174"/>
    </location>
</feature>
<feature type="transmembrane region" description="Helical" evidence="13">
    <location>
        <begin position="4482"/>
        <end position="4501"/>
    </location>
</feature>
<dbReference type="FunFam" id="3.40.50.300:FF:000169">
    <property type="entry name" value="ABC transporter C family member 3"/>
    <property type="match status" value="3"/>
</dbReference>
<keyword evidence="11 13" id="KW-0472">Membrane</keyword>
<feature type="domain" description="ABC transmembrane type-1" evidence="15">
    <location>
        <begin position="2333"/>
        <end position="2608"/>
    </location>
</feature>
<feature type="domain" description="ABC transporter" evidence="14">
    <location>
        <begin position="2647"/>
        <end position="2879"/>
    </location>
</feature>
<dbReference type="FunFam" id="3.40.50.300:FF:001405">
    <property type="entry name" value="Multidrug resistance protein associated1"/>
    <property type="match status" value="3"/>
</dbReference>
<dbReference type="PROSITE" id="PS00211">
    <property type="entry name" value="ABC_TRANSPORTER_1"/>
    <property type="match status" value="4"/>
</dbReference>
<dbReference type="Pfam" id="PF24358">
    <property type="entry name" value="ABCC10_N"/>
    <property type="match status" value="4"/>
</dbReference>
<comment type="catalytic activity">
    <reaction evidence="12">
        <text>ATP + H2O + xenobioticSide 1 = ADP + phosphate + xenobioticSide 2.</text>
        <dbReference type="EC" id="7.6.2.2"/>
    </reaction>
</comment>
<dbReference type="CDD" id="cd03250">
    <property type="entry name" value="ABCC_MRP_domain1"/>
    <property type="match status" value="4"/>
</dbReference>
<dbReference type="GO" id="GO:0008559">
    <property type="term" value="F:ABC-type xenobiotic transporter activity"/>
    <property type="evidence" value="ECO:0007669"/>
    <property type="project" value="UniProtKB-EC"/>
</dbReference>
<feature type="transmembrane region" description="Helical" evidence="13">
    <location>
        <begin position="3030"/>
        <end position="3049"/>
    </location>
</feature>
<feature type="transmembrane region" description="Helical" evidence="13">
    <location>
        <begin position="5314"/>
        <end position="5335"/>
    </location>
</feature>
<dbReference type="NCBIfam" id="NF010167">
    <property type="entry name" value="PRK13648.1"/>
    <property type="match status" value="9"/>
</dbReference>
<feature type="transmembrane region" description="Helical" evidence="13">
    <location>
        <begin position="101"/>
        <end position="120"/>
    </location>
</feature>
<dbReference type="InterPro" id="IPR036640">
    <property type="entry name" value="ABC1_TM_sf"/>
</dbReference>
<feature type="transmembrane region" description="Helical" evidence="13">
    <location>
        <begin position="1008"/>
        <end position="1027"/>
    </location>
</feature>
<feature type="transmembrane region" description="Helical" evidence="13">
    <location>
        <begin position="3007"/>
        <end position="3024"/>
    </location>
</feature>
<feature type="domain" description="ABC transmembrane type-1" evidence="15">
    <location>
        <begin position="3159"/>
        <end position="3440"/>
    </location>
</feature>
<feature type="transmembrane region" description="Helical" evidence="13">
    <location>
        <begin position="2466"/>
        <end position="2486"/>
    </location>
</feature>
<feature type="transmembrane region" description="Helical" evidence="13">
    <location>
        <begin position="2329"/>
        <end position="2353"/>
    </location>
</feature>
<dbReference type="EMBL" id="JAUESC010000004">
    <property type="protein sequence ID" value="KAK0597745.1"/>
    <property type="molecule type" value="Genomic_DNA"/>
</dbReference>
<keyword evidence="17" id="KW-1185">Reference proteome</keyword>
<dbReference type="SMART" id="SM00382">
    <property type="entry name" value="AAA"/>
    <property type="match status" value="8"/>
</dbReference>
<evidence type="ECO:0000313" key="16">
    <source>
        <dbReference type="EMBL" id="KAK0597745.1"/>
    </source>
</evidence>
<evidence type="ECO:0000256" key="10">
    <source>
        <dbReference type="ARBA" id="ARBA00022989"/>
    </source>
</evidence>
<keyword evidence="8" id="KW-0067">ATP-binding</keyword>
<dbReference type="GO" id="GO:0005524">
    <property type="term" value="F:ATP binding"/>
    <property type="evidence" value="ECO:0007669"/>
    <property type="project" value="UniProtKB-KW"/>
</dbReference>
<feature type="transmembrane region" description="Helical" evidence="13">
    <location>
        <begin position="4459"/>
        <end position="4476"/>
    </location>
</feature>
<dbReference type="InterPro" id="IPR003439">
    <property type="entry name" value="ABC_transporter-like_ATP-bd"/>
</dbReference>
<feature type="domain" description="ABC transporter" evidence="14">
    <location>
        <begin position="4099"/>
        <end position="4331"/>
    </location>
</feature>
<feature type="transmembrane region" description="Helical" evidence="13">
    <location>
        <begin position="3284"/>
        <end position="3308"/>
    </location>
</feature>
<feature type="transmembrane region" description="Helical" evidence="13">
    <location>
        <begin position="1554"/>
        <end position="1571"/>
    </location>
</feature>
<evidence type="ECO:0000256" key="3">
    <source>
        <dbReference type="ARBA" id="ARBA00012191"/>
    </source>
</evidence>
<feature type="transmembrane region" description="Helical" evidence="13">
    <location>
        <begin position="1831"/>
        <end position="1855"/>
    </location>
</feature>
<dbReference type="PROSITE" id="PS50929">
    <property type="entry name" value="ABC_TM1F"/>
    <property type="match status" value="8"/>
</dbReference>
<evidence type="ECO:0000256" key="4">
    <source>
        <dbReference type="ARBA" id="ARBA00022448"/>
    </source>
</evidence>
<keyword evidence="4" id="KW-0813">Transport</keyword>
<feature type="transmembrane region" description="Helical" evidence="13">
    <location>
        <begin position="1577"/>
        <end position="1596"/>
    </location>
</feature>
<feature type="transmembrane region" description="Helical" evidence="13">
    <location>
        <begin position="4357"/>
        <end position="4380"/>
    </location>
</feature>
<feature type="transmembrane region" description="Helical" evidence="13">
    <location>
        <begin position="479"/>
        <end position="499"/>
    </location>
</feature>
<keyword evidence="6" id="KW-0677">Repeat</keyword>
<dbReference type="FunFam" id="1.20.1560.10:FF:000003">
    <property type="entry name" value="ABC transporter C family member 10"/>
    <property type="match status" value="4"/>
</dbReference>
<feature type="domain" description="ABC transporter" evidence="14">
    <location>
        <begin position="3474"/>
        <end position="3697"/>
    </location>
</feature>
<dbReference type="InterPro" id="IPR050173">
    <property type="entry name" value="ABC_transporter_C-like"/>
</dbReference>
<feature type="transmembrane region" description="Helical" evidence="13">
    <location>
        <begin position="4647"/>
        <end position="4665"/>
    </location>
</feature>
<dbReference type="CDD" id="cd03244">
    <property type="entry name" value="ABCC_MRP_domain2"/>
    <property type="match status" value="4"/>
</dbReference>
<feature type="transmembrane region" description="Helical" evidence="13">
    <location>
        <begin position="1097"/>
        <end position="1118"/>
    </location>
</feature>
<comment type="similarity">
    <text evidence="2">Belongs to the ABC transporter superfamily. ABCC family. Conjugate transporter (TC 3.A.1.208) subfamily.</text>
</comment>
<feature type="transmembrane region" description="Helical" evidence="13">
    <location>
        <begin position="1523"/>
        <end position="1542"/>
    </location>
</feature>
<feature type="transmembrane region" description="Helical" evidence="13">
    <location>
        <begin position="64"/>
        <end position="89"/>
    </location>
</feature>
<dbReference type="InterPro" id="IPR056228">
    <property type="entry name" value="ABCC10-like_N"/>
</dbReference>
<protein>
    <recommendedName>
        <fullName evidence="3">ABC-type xenobiotic transporter</fullName>
        <ecNumber evidence="3">7.6.2.2</ecNumber>
    </recommendedName>
</protein>
<feature type="domain" description="ABC transporter" evidence="14">
    <location>
        <begin position="4895"/>
        <end position="5121"/>
    </location>
</feature>
<evidence type="ECO:0000256" key="12">
    <source>
        <dbReference type="ARBA" id="ARBA00034018"/>
    </source>
</evidence>
<dbReference type="Gene3D" id="3.40.50.300">
    <property type="entry name" value="P-loop containing nucleotide triphosphate hydrolases"/>
    <property type="match status" value="9"/>
</dbReference>